<dbReference type="InterPro" id="IPR010333">
    <property type="entry name" value="VirJ"/>
</dbReference>
<dbReference type="AlphaFoldDB" id="A0A1H3X5N6"/>
<accession>A0A1H3X5N6</accession>
<protein>
    <submittedName>
        <fullName evidence="2">Virulence protein (VirJ)</fullName>
    </submittedName>
</protein>
<evidence type="ECO:0000313" key="2">
    <source>
        <dbReference type="EMBL" id="SDZ93868.1"/>
    </source>
</evidence>
<dbReference type="PROSITE" id="PS51257">
    <property type="entry name" value="PROKAR_LIPOPROTEIN"/>
    <property type="match status" value="1"/>
</dbReference>
<dbReference type="EMBL" id="FNRA01000001">
    <property type="protein sequence ID" value="SDZ93868.1"/>
    <property type="molecule type" value="Genomic_DNA"/>
</dbReference>
<dbReference type="Gene3D" id="3.40.50.1820">
    <property type="entry name" value="alpha/beta hydrolase"/>
    <property type="match status" value="1"/>
</dbReference>
<dbReference type="OrthoDB" id="641022at2"/>
<proteinExistence type="predicted"/>
<evidence type="ECO:0000313" key="3">
    <source>
        <dbReference type="Proteomes" id="UP000198850"/>
    </source>
</evidence>
<dbReference type="InterPro" id="IPR029058">
    <property type="entry name" value="AB_hydrolase_fold"/>
</dbReference>
<dbReference type="RefSeq" id="WP_090554780.1">
    <property type="nucleotide sequence ID" value="NZ_FNRA01000001.1"/>
</dbReference>
<sequence>MKRWQLGFCLISIFLFSGCGILMRTRQINHHGLETHDFNLPVITYPSVDATSKKLLILFSGDGGWLDFEDQLGTGFAAEGFETIGFNSRTYFWSGRTPQQTADDVMLLISKYSALYKTNRIYLCGYSFGADIVPFVYNRLVPSMKNKVVAIELLSPFASSDFMVHTSDLLNIAGDDKPYKVQPEVEAIKIPVFCFYGEQENPKPMEAIQKRNFSLRVLPGDHHYDAAGYPDILSALQGLRRNQLFRQYRLWKL</sequence>
<feature type="domain" description="Bacterial virulence" evidence="1">
    <location>
        <begin position="55"/>
        <end position="227"/>
    </location>
</feature>
<keyword evidence="3" id="KW-1185">Reference proteome</keyword>
<gene>
    <name evidence="2" type="ORF">SAMN05443550_101488</name>
</gene>
<reference evidence="2 3" key="1">
    <citation type="submission" date="2016-10" db="EMBL/GenBank/DDBJ databases">
        <authorList>
            <person name="de Groot N.N."/>
        </authorList>
    </citation>
    <scope>NUCLEOTIDE SEQUENCE [LARGE SCALE GENOMIC DNA]</scope>
    <source>
        <strain evidence="2 3">DSM 19033</strain>
    </source>
</reference>
<organism evidence="2 3">
    <name type="scientific">Pedobacter hartonius</name>
    <dbReference type="NCBI Taxonomy" id="425514"/>
    <lineage>
        <taxon>Bacteria</taxon>
        <taxon>Pseudomonadati</taxon>
        <taxon>Bacteroidota</taxon>
        <taxon>Sphingobacteriia</taxon>
        <taxon>Sphingobacteriales</taxon>
        <taxon>Sphingobacteriaceae</taxon>
        <taxon>Pedobacter</taxon>
    </lineage>
</organism>
<evidence type="ECO:0000259" key="1">
    <source>
        <dbReference type="Pfam" id="PF06057"/>
    </source>
</evidence>
<dbReference type="SUPFAM" id="SSF53474">
    <property type="entry name" value="alpha/beta-Hydrolases"/>
    <property type="match status" value="1"/>
</dbReference>
<dbReference type="Pfam" id="PF06057">
    <property type="entry name" value="VirJ"/>
    <property type="match status" value="1"/>
</dbReference>
<name>A0A1H3X5N6_9SPHI</name>
<dbReference type="STRING" id="425514.SAMN05443550_101488"/>
<dbReference type="Proteomes" id="UP000198850">
    <property type="component" value="Unassembled WGS sequence"/>
</dbReference>